<dbReference type="Pfam" id="PF04954">
    <property type="entry name" value="SIP"/>
    <property type="match status" value="1"/>
</dbReference>
<dbReference type="PROSITE" id="PS51384">
    <property type="entry name" value="FAD_FR"/>
    <property type="match status" value="1"/>
</dbReference>
<dbReference type="Pfam" id="PF08021">
    <property type="entry name" value="FAD_binding_9"/>
    <property type="match status" value="1"/>
</dbReference>
<dbReference type="RefSeq" id="WP_068271954.1">
    <property type="nucleotide sequence ID" value="NZ_LQZG01000001.1"/>
</dbReference>
<name>A0A176QGY8_9MICO</name>
<dbReference type="PANTHER" id="PTHR30157:SF0">
    <property type="entry name" value="NADPH-DEPENDENT FERRIC-CHELATE REDUCTASE"/>
    <property type="match status" value="1"/>
</dbReference>
<dbReference type="AlphaFoldDB" id="A0A176QGY8"/>
<dbReference type="InterPro" id="IPR017927">
    <property type="entry name" value="FAD-bd_FR_type"/>
</dbReference>
<reference evidence="2 3" key="1">
    <citation type="submission" date="2016-01" db="EMBL/GenBank/DDBJ databases">
        <title>Janibacter melonis strain CD11_4 genome sequencing and assembly.</title>
        <authorList>
            <person name="Nair G.R."/>
            <person name="Kaur G."/>
            <person name="Chander A.M."/>
            <person name="Mayilraj S."/>
        </authorList>
    </citation>
    <scope>NUCLEOTIDE SEQUENCE [LARGE SCALE GENOMIC DNA]</scope>
    <source>
        <strain evidence="2 3">CD11-4</strain>
    </source>
</reference>
<dbReference type="InterPro" id="IPR013113">
    <property type="entry name" value="SIP_FAD-bd"/>
</dbReference>
<evidence type="ECO:0000313" key="2">
    <source>
        <dbReference type="EMBL" id="OAB88989.1"/>
    </source>
</evidence>
<dbReference type="EMBL" id="LQZG01000001">
    <property type="protein sequence ID" value="OAB88989.1"/>
    <property type="molecule type" value="Genomic_DNA"/>
</dbReference>
<dbReference type="InterPro" id="IPR039261">
    <property type="entry name" value="FNR_nucleotide-bd"/>
</dbReference>
<dbReference type="InterPro" id="IPR007037">
    <property type="entry name" value="SIP_rossman_dom"/>
</dbReference>
<sequence length="292" mass="31664">MTAIVTKAGAKVRDALLEGASKAYGSAMAPTRDRDGHEQLEMTVSRVVDLSASVRRLTFTSEDLRHFERVGADEYFGLLMPRRGVPLVMPDPERRDCRAAVADIDEDVRPDLRWYTIRAHRPELGEIDVDVVTHGDSGPGSSWVRRATVGDPAGLRSGGALYRGDDVAGPQLLVADETAIPALLAILDDRAARGLTGEVRIHVEVPDAETATAMGVPAGVHVHPRGEAAPGTVVLEAIRGEHARDTLDLDYAWLCGESGLVTCLRRHLVKELGAERRRVLFSGYWKLGAARP</sequence>
<dbReference type="PANTHER" id="PTHR30157">
    <property type="entry name" value="FERRIC REDUCTASE, NADPH-DEPENDENT"/>
    <property type="match status" value="1"/>
</dbReference>
<dbReference type="SUPFAM" id="SSF63380">
    <property type="entry name" value="Riboflavin synthase domain-like"/>
    <property type="match status" value="1"/>
</dbReference>
<evidence type="ECO:0000313" key="3">
    <source>
        <dbReference type="Proteomes" id="UP000076976"/>
    </source>
</evidence>
<keyword evidence="3" id="KW-1185">Reference proteome</keyword>
<dbReference type="Gene3D" id="3.40.50.80">
    <property type="entry name" value="Nucleotide-binding domain of ferredoxin-NADP reductase (FNR) module"/>
    <property type="match status" value="1"/>
</dbReference>
<feature type="domain" description="FAD-binding FR-type" evidence="1">
    <location>
        <begin position="37"/>
        <end position="167"/>
    </location>
</feature>
<comment type="caution">
    <text evidence="2">The sequence shown here is derived from an EMBL/GenBank/DDBJ whole genome shotgun (WGS) entry which is preliminary data.</text>
</comment>
<dbReference type="Proteomes" id="UP000076976">
    <property type="component" value="Unassembled WGS sequence"/>
</dbReference>
<dbReference type="CDD" id="cd06193">
    <property type="entry name" value="siderophore_interacting"/>
    <property type="match status" value="1"/>
</dbReference>
<protein>
    <recommendedName>
        <fullName evidence="1">FAD-binding FR-type domain-containing protein</fullName>
    </recommendedName>
</protein>
<gene>
    <name evidence="2" type="ORF">AWH69_04300</name>
</gene>
<dbReference type="STRING" id="262209.AWH69_04300"/>
<dbReference type="Gene3D" id="2.40.30.10">
    <property type="entry name" value="Translation factors"/>
    <property type="match status" value="1"/>
</dbReference>
<dbReference type="InterPro" id="IPR017938">
    <property type="entry name" value="Riboflavin_synthase-like_b-brl"/>
</dbReference>
<accession>A0A176QGY8</accession>
<evidence type="ECO:0000259" key="1">
    <source>
        <dbReference type="PROSITE" id="PS51384"/>
    </source>
</evidence>
<proteinExistence type="predicted"/>
<organism evidence="2 3">
    <name type="scientific">Janibacter melonis</name>
    <dbReference type="NCBI Taxonomy" id="262209"/>
    <lineage>
        <taxon>Bacteria</taxon>
        <taxon>Bacillati</taxon>
        <taxon>Actinomycetota</taxon>
        <taxon>Actinomycetes</taxon>
        <taxon>Micrococcales</taxon>
        <taxon>Intrasporangiaceae</taxon>
        <taxon>Janibacter</taxon>
    </lineage>
</organism>
<dbReference type="GO" id="GO:0016491">
    <property type="term" value="F:oxidoreductase activity"/>
    <property type="evidence" value="ECO:0007669"/>
    <property type="project" value="InterPro"/>
</dbReference>
<dbReference type="InterPro" id="IPR039374">
    <property type="entry name" value="SIP_fam"/>
</dbReference>